<reference evidence="2 3" key="1">
    <citation type="submission" date="2020-08" db="EMBL/GenBank/DDBJ databases">
        <title>Sequencing the genomes of 1000 actinobacteria strains.</title>
        <authorList>
            <person name="Klenk H.-P."/>
        </authorList>
    </citation>
    <scope>NUCLEOTIDE SEQUENCE [LARGE SCALE GENOMIC DNA]</scope>
    <source>
        <strain evidence="2 3">DSM 45913</strain>
    </source>
</reference>
<evidence type="ECO:0000313" key="2">
    <source>
        <dbReference type="EMBL" id="MBB6348896.1"/>
    </source>
</evidence>
<comment type="caution">
    <text evidence="2">The sequence shown here is derived from an EMBL/GenBank/DDBJ whole genome shotgun (WGS) entry which is preliminary data.</text>
</comment>
<evidence type="ECO:0000313" key="3">
    <source>
        <dbReference type="Proteomes" id="UP000583800"/>
    </source>
</evidence>
<proteinExistence type="predicted"/>
<sequence>MTAATASAPGLPPQLGGRGADLGGGDLGQRPFATEQGNDAIEG</sequence>
<protein>
    <submittedName>
        <fullName evidence="2">Uncharacterized protein</fullName>
    </submittedName>
</protein>
<evidence type="ECO:0000256" key="1">
    <source>
        <dbReference type="SAM" id="MobiDB-lite"/>
    </source>
</evidence>
<feature type="region of interest" description="Disordered" evidence="1">
    <location>
        <begin position="1"/>
        <end position="43"/>
    </location>
</feature>
<gene>
    <name evidence="2" type="ORF">FHU36_005441</name>
</gene>
<organism evidence="2 3">
    <name type="scientific">Nonomuraea muscovyensis</name>
    <dbReference type="NCBI Taxonomy" id="1124761"/>
    <lineage>
        <taxon>Bacteria</taxon>
        <taxon>Bacillati</taxon>
        <taxon>Actinomycetota</taxon>
        <taxon>Actinomycetes</taxon>
        <taxon>Streptosporangiales</taxon>
        <taxon>Streptosporangiaceae</taxon>
        <taxon>Nonomuraea</taxon>
    </lineage>
</organism>
<dbReference type="EMBL" id="JACHJB010000002">
    <property type="protein sequence ID" value="MBB6348896.1"/>
    <property type="molecule type" value="Genomic_DNA"/>
</dbReference>
<name>A0A7X0C864_9ACTN</name>
<dbReference type="Proteomes" id="UP000583800">
    <property type="component" value="Unassembled WGS sequence"/>
</dbReference>
<accession>A0A7X0C864</accession>
<keyword evidence="3" id="KW-1185">Reference proteome</keyword>
<feature type="compositionally biased region" description="Gly residues" evidence="1">
    <location>
        <begin position="16"/>
        <end position="27"/>
    </location>
</feature>
<dbReference type="AlphaFoldDB" id="A0A7X0C864"/>
<dbReference type="RefSeq" id="WP_281394341.1">
    <property type="nucleotide sequence ID" value="NZ_JACHJB010000002.1"/>
</dbReference>